<proteinExistence type="predicted"/>
<feature type="compositionally biased region" description="Pro residues" evidence="1">
    <location>
        <begin position="14"/>
        <end position="23"/>
    </location>
</feature>
<organism evidence="2 3">
    <name type="scientific">Bimuria novae-zelandiae CBS 107.79</name>
    <dbReference type="NCBI Taxonomy" id="1447943"/>
    <lineage>
        <taxon>Eukaryota</taxon>
        <taxon>Fungi</taxon>
        <taxon>Dikarya</taxon>
        <taxon>Ascomycota</taxon>
        <taxon>Pezizomycotina</taxon>
        <taxon>Dothideomycetes</taxon>
        <taxon>Pleosporomycetidae</taxon>
        <taxon>Pleosporales</taxon>
        <taxon>Massarineae</taxon>
        <taxon>Didymosphaeriaceae</taxon>
        <taxon>Bimuria</taxon>
    </lineage>
</organism>
<evidence type="ECO:0000313" key="2">
    <source>
        <dbReference type="EMBL" id="KAF1965387.1"/>
    </source>
</evidence>
<evidence type="ECO:0008006" key="4">
    <source>
        <dbReference type="Google" id="ProtNLM"/>
    </source>
</evidence>
<keyword evidence="3" id="KW-1185">Reference proteome</keyword>
<feature type="compositionally biased region" description="Acidic residues" evidence="1">
    <location>
        <begin position="430"/>
        <end position="473"/>
    </location>
</feature>
<feature type="region of interest" description="Disordered" evidence="1">
    <location>
        <begin position="1"/>
        <end position="44"/>
    </location>
</feature>
<dbReference type="InterPro" id="IPR039601">
    <property type="entry name" value="Rrn5"/>
</dbReference>
<sequence length="650" mass="72694">MSSSCSEYTKSPEPEPATAPPVSPRKRRRSSSADSTRSRKRSASVAPYNDAYRLLYNDFVRSTTGCHYPGLNEWKASQMGVSKWSASEKDAFFKALERLGKDDLPGLAAAVRSKSVPEIRQFILLLQDAALNCAGKRTISLEDIPAATEISVVCERKLDAAGESLALLQERFEAAQEEKRYGEYWLITADLANEIELAVNSTRASMPAESGEEVDVQVETPLIQNIPEARLLIPKTFLEMSRNVFMNPSPSTSYPWPNWQDLASELADEPCMYRTALRDFHTLVLSITKRVMQTALIQATSRIRSQGWRTSKGVKQYVRSRDVHTALGLLGMKKSRGRYWQGVPRRCRVLVTQGKWRKTRVIHWGEVERILRTVENMPTPFGSGTDTEGSVSDAEKQFKFRALRSGTPLPPRRQSSSDHSDQEYAAMPEKDEDSDTSQESEGDDEPSEVLVPEEVESVYDSSEAEEEGLEALDQEASRQEECKLWTVVGNIPADIQASLDLTLEERSRRTFRRGKKEEGDDWRNWTSYHAEWEEYHTPVPNADFLTNKKTPSPSPTLDPAAGYESEYATDLGRSSQGEGKSRTGPPAAKELPLRDARSYAALLGRQSQSADRDVESDAPTDIADVPAQSIEEVGHGDAAAEDEEHAMEWE</sequence>
<dbReference type="GO" id="GO:0042790">
    <property type="term" value="P:nucleolar large rRNA transcription by RNA polymerase I"/>
    <property type="evidence" value="ECO:0007669"/>
    <property type="project" value="InterPro"/>
</dbReference>
<dbReference type="Proteomes" id="UP000800036">
    <property type="component" value="Unassembled WGS sequence"/>
</dbReference>
<evidence type="ECO:0000256" key="1">
    <source>
        <dbReference type="SAM" id="MobiDB-lite"/>
    </source>
</evidence>
<dbReference type="PANTHER" id="PTHR28079">
    <property type="entry name" value="RNA POLYMERASE I-SPECIFIC TRANSCRIPTION INITIATION FACTOR RRN5"/>
    <property type="match status" value="1"/>
</dbReference>
<name>A0A6A5UWI1_9PLEO</name>
<feature type="compositionally biased region" description="Acidic residues" evidence="1">
    <location>
        <begin position="639"/>
        <end position="650"/>
    </location>
</feature>
<feature type="region of interest" description="Disordered" evidence="1">
    <location>
        <begin position="541"/>
        <end position="650"/>
    </location>
</feature>
<dbReference type="EMBL" id="ML976763">
    <property type="protein sequence ID" value="KAF1965387.1"/>
    <property type="molecule type" value="Genomic_DNA"/>
</dbReference>
<dbReference type="AlphaFoldDB" id="A0A6A5UWI1"/>
<dbReference type="OrthoDB" id="2240312at2759"/>
<dbReference type="GO" id="GO:0006361">
    <property type="term" value="P:transcription initiation at RNA polymerase I promoter"/>
    <property type="evidence" value="ECO:0007669"/>
    <property type="project" value="TreeGrafter"/>
</dbReference>
<reference evidence="2" key="1">
    <citation type="journal article" date="2020" name="Stud. Mycol.">
        <title>101 Dothideomycetes genomes: a test case for predicting lifestyles and emergence of pathogens.</title>
        <authorList>
            <person name="Haridas S."/>
            <person name="Albert R."/>
            <person name="Binder M."/>
            <person name="Bloem J."/>
            <person name="Labutti K."/>
            <person name="Salamov A."/>
            <person name="Andreopoulos B."/>
            <person name="Baker S."/>
            <person name="Barry K."/>
            <person name="Bills G."/>
            <person name="Bluhm B."/>
            <person name="Cannon C."/>
            <person name="Castanera R."/>
            <person name="Culley D."/>
            <person name="Daum C."/>
            <person name="Ezra D."/>
            <person name="Gonzalez J."/>
            <person name="Henrissat B."/>
            <person name="Kuo A."/>
            <person name="Liang C."/>
            <person name="Lipzen A."/>
            <person name="Lutzoni F."/>
            <person name="Magnuson J."/>
            <person name="Mondo S."/>
            <person name="Nolan M."/>
            <person name="Ohm R."/>
            <person name="Pangilinan J."/>
            <person name="Park H.-J."/>
            <person name="Ramirez L."/>
            <person name="Alfaro M."/>
            <person name="Sun H."/>
            <person name="Tritt A."/>
            <person name="Yoshinaga Y."/>
            <person name="Zwiers L.-H."/>
            <person name="Turgeon B."/>
            <person name="Goodwin S."/>
            <person name="Spatafora J."/>
            <person name="Crous P."/>
            <person name="Grigoriev I."/>
        </authorList>
    </citation>
    <scope>NUCLEOTIDE SEQUENCE</scope>
    <source>
        <strain evidence="2">CBS 107.79</strain>
    </source>
</reference>
<dbReference type="PANTHER" id="PTHR28079:SF1">
    <property type="entry name" value="RNA POLYMERASE I-SPECIFIC TRANSCRIPTION INITIATION FACTOR RRN5"/>
    <property type="match status" value="1"/>
</dbReference>
<dbReference type="GO" id="GO:0001181">
    <property type="term" value="F:RNA polymerase I general transcription initiation factor activity"/>
    <property type="evidence" value="ECO:0007669"/>
    <property type="project" value="TreeGrafter"/>
</dbReference>
<protein>
    <recommendedName>
        <fullName evidence="4">Myb-like domain-containing protein</fullName>
    </recommendedName>
</protein>
<gene>
    <name evidence="2" type="ORF">BU23DRAFT_561127</name>
</gene>
<dbReference type="GO" id="GO:0000500">
    <property type="term" value="C:RNA polymerase I upstream activating factor complex"/>
    <property type="evidence" value="ECO:0007669"/>
    <property type="project" value="InterPro"/>
</dbReference>
<dbReference type="Gene3D" id="1.10.10.60">
    <property type="entry name" value="Homeodomain-like"/>
    <property type="match status" value="1"/>
</dbReference>
<dbReference type="GO" id="GO:0000182">
    <property type="term" value="F:rDNA binding"/>
    <property type="evidence" value="ECO:0007669"/>
    <property type="project" value="TreeGrafter"/>
</dbReference>
<feature type="region of interest" description="Disordered" evidence="1">
    <location>
        <begin position="401"/>
        <end position="477"/>
    </location>
</feature>
<evidence type="ECO:0000313" key="3">
    <source>
        <dbReference type="Proteomes" id="UP000800036"/>
    </source>
</evidence>
<accession>A0A6A5UWI1</accession>